<dbReference type="EMBL" id="SMSJ01000118">
    <property type="protein sequence ID" value="TDH58473.1"/>
    <property type="molecule type" value="Genomic_DNA"/>
</dbReference>
<dbReference type="AlphaFoldDB" id="A0A4R5Q7D4"/>
<dbReference type="Proteomes" id="UP000295096">
    <property type="component" value="Unassembled WGS sequence"/>
</dbReference>
<gene>
    <name evidence="2" type="ORF">E2C06_32410</name>
</gene>
<comment type="caution">
    <text evidence="2">The sequence shown here is derived from an EMBL/GenBank/DDBJ whole genome shotgun (WGS) entry which is preliminary data.</text>
</comment>
<proteinExistence type="predicted"/>
<accession>A0A4R5Q7D4</accession>
<organism evidence="2 3">
    <name type="scientific">Dankookia rubra</name>
    <dbReference type="NCBI Taxonomy" id="1442381"/>
    <lineage>
        <taxon>Bacteria</taxon>
        <taxon>Pseudomonadati</taxon>
        <taxon>Pseudomonadota</taxon>
        <taxon>Alphaproteobacteria</taxon>
        <taxon>Acetobacterales</taxon>
        <taxon>Roseomonadaceae</taxon>
        <taxon>Dankookia</taxon>
    </lineage>
</organism>
<feature type="domain" description="HTH-like" evidence="1">
    <location>
        <begin position="19"/>
        <end position="71"/>
    </location>
</feature>
<sequence length="181" mass="20071">MALADPTRRDPVSACSDAALLEHIRAQVLGSRLHGEGYRKIWARLRHAGIRTSARRVRRLMGQHGLLAPHRVGRPEQRARDGTITTTVVDAIWGIDMTETVTVREGRARVFVAVDHCSGECVGNHAARSGNRFEALEPVRQVSVAAAAHCDAAYRRDARAGWARRCHRGPPRLRTLLRPIV</sequence>
<keyword evidence="3" id="KW-1185">Reference proteome</keyword>
<dbReference type="InterPro" id="IPR025948">
    <property type="entry name" value="HTH-like_dom"/>
</dbReference>
<dbReference type="OrthoDB" id="7268960at2"/>
<protein>
    <submittedName>
        <fullName evidence="2">Transposase</fullName>
    </submittedName>
</protein>
<reference evidence="2 3" key="1">
    <citation type="journal article" date="2016" name="J. Microbiol.">
        <title>Dankookia rubra gen. nov., sp. nov., an alphaproteobacterium isolated from sediment of a shallow stream.</title>
        <authorList>
            <person name="Kim W.H."/>
            <person name="Kim D.H."/>
            <person name="Kang K."/>
            <person name="Ahn T.Y."/>
        </authorList>
    </citation>
    <scope>NUCLEOTIDE SEQUENCE [LARGE SCALE GENOMIC DNA]</scope>
    <source>
        <strain evidence="2 3">JCM30602</strain>
    </source>
</reference>
<evidence type="ECO:0000313" key="3">
    <source>
        <dbReference type="Proteomes" id="UP000295096"/>
    </source>
</evidence>
<dbReference type="Pfam" id="PF13276">
    <property type="entry name" value="HTH_21"/>
    <property type="match status" value="1"/>
</dbReference>
<evidence type="ECO:0000313" key="2">
    <source>
        <dbReference type="EMBL" id="TDH58473.1"/>
    </source>
</evidence>
<evidence type="ECO:0000259" key="1">
    <source>
        <dbReference type="Pfam" id="PF13276"/>
    </source>
</evidence>
<name>A0A4R5Q7D4_9PROT</name>